<name>A0A512JCR8_9HYPH</name>
<evidence type="ECO:0000313" key="2">
    <source>
        <dbReference type="EMBL" id="GLS64393.1"/>
    </source>
</evidence>
<dbReference type="Proteomes" id="UP000321960">
    <property type="component" value="Unassembled WGS sequence"/>
</dbReference>
<dbReference type="Proteomes" id="UP001156856">
    <property type="component" value="Unassembled WGS sequence"/>
</dbReference>
<keyword evidence="4" id="KW-1185">Reference proteome</keyword>
<gene>
    <name evidence="2" type="ORF">GCM10007888_27740</name>
    <name evidence="1" type="ORF">MOX02_58120</name>
</gene>
<evidence type="ECO:0000313" key="1">
    <source>
        <dbReference type="EMBL" id="GEP07774.1"/>
    </source>
</evidence>
<protein>
    <submittedName>
        <fullName evidence="1">Uncharacterized protein</fullName>
    </submittedName>
</protein>
<reference evidence="2" key="1">
    <citation type="journal article" date="2014" name="Int. J. Syst. Evol. Microbiol.">
        <title>Complete genome of a new Firmicutes species belonging to the dominant human colonic microbiota ('Ruminococcus bicirculans') reveals two chromosomes and a selective capacity to utilize plant glucans.</title>
        <authorList>
            <consortium name="NISC Comparative Sequencing Program"/>
            <person name="Wegmann U."/>
            <person name="Louis P."/>
            <person name="Goesmann A."/>
            <person name="Henrissat B."/>
            <person name="Duncan S.H."/>
            <person name="Flint H.J."/>
        </authorList>
    </citation>
    <scope>NUCLEOTIDE SEQUENCE</scope>
    <source>
        <strain evidence="2">NBRC 107715</strain>
    </source>
</reference>
<reference evidence="1 3" key="3">
    <citation type="submission" date="2019-07" db="EMBL/GenBank/DDBJ databases">
        <title>Whole genome shotgun sequence of Methylobacterium oxalidis NBRC 107715.</title>
        <authorList>
            <person name="Hosoyama A."/>
            <person name="Uohara A."/>
            <person name="Ohji S."/>
            <person name="Ichikawa N."/>
        </authorList>
    </citation>
    <scope>NUCLEOTIDE SEQUENCE [LARGE SCALE GENOMIC DNA]</scope>
    <source>
        <strain evidence="1 3">NBRC 107715</strain>
    </source>
</reference>
<organism evidence="1 3">
    <name type="scientific">Methylobacterium oxalidis</name>
    <dbReference type="NCBI Taxonomy" id="944322"/>
    <lineage>
        <taxon>Bacteria</taxon>
        <taxon>Pseudomonadati</taxon>
        <taxon>Pseudomonadota</taxon>
        <taxon>Alphaproteobacteria</taxon>
        <taxon>Hyphomicrobiales</taxon>
        <taxon>Methylobacteriaceae</taxon>
        <taxon>Methylobacterium</taxon>
    </lineage>
</organism>
<evidence type="ECO:0000313" key="3">
    <source>
        <dbReference type="Proteomes" id="UP000321960"/>
    </source>
</evidence>
<reference evidence="2" key="4">
    <citation type="submission" date="2023-01" db="EMBL/GenBank/DDBJ databases">
        <title>Draft genome sequence of Methylobacterium oxalidis strain NBRC 107715.</title>
        <authorList>
            <person name="Sun Q."/>
            <person name="Mori K."/>
        </authorList>
    </citation>
    <scope>NUCLEOTIDE SEQUENCE</scope>
    <source>
        <strain evidence="2">NBRC 107715</strain>
    </source>
</reference>
<comment type="caution">
    <text evidence="1">The sequence shown here is derived from an EMBL/GenBank/DDBJ whole genome shotgun (WGS) entry which is preliminary data.</text>
</comment>
<evidence type="ECO:0000313" key="4">
    <source>
        <dbReference type="Proteomes" id="UP001156856"/>
    </source>
</evidence>
<sequence>MLSALTRATRSQHLLRLLGFHTVNAGLRSHTLPSNELACGAASLDKQHPTTRDFILMAQFARARAVPQP</sequence>
<dbReference type="EMBL" id="BSPK01000035">
    <property type="protein sequence ID" value="GLS64393.1"/>
    <property type="molecule type" value="Genomic_DNA"/>
</dbReference>
<proteinExistence type="predicted"/>
<reference evidence="4" key="2">
    <citation type="journal article" date="2019" name="Int. J. Syst. Evol. Microbiol.">
        <title>The Global Catalogue of Microorganisms (GCM) 10K type strain sequencing project: providing services to taxonomists for standard genome sequencing and annotation.</title>
        <authorList>
            <consortium name="The Broad Institute Genomics Platform"/>
            <consortium name="The Broad Institute Genome Sequencing Center for Infectious Disease"/>
            <person name="Wu L."/>
            <person name="Ma J."/>
        </authorList>
    </citation>
    <scope>NUCLEOTIDE SEQUENCE [LARGE SCALE GENOMIC DNA]</scope>
    <source>
        <strain evidence="4">NBRC 107715</strain>
    </source>
</reference>
<dbReference type="AlphaFoldDB" id="A0A512JCR8"/>
<dbReference type="EMBL" id="BJZU01000183">
    <property type="protein sequence ID" value="GEP07774.1"/>
    <property type="molecule type" value="Genomic_DNA"/>
</dbReference>
<accession>A0A512JCR8</accession>